<comment type="caution">
    <text evidence="3">The sequence shown here is derived from an EMBL/GenBank/DDBJ whole genome shotgun (WGS) entry which is preliminary data.</text>
</comment>
<keyword evidence="2" id="KW-0812">Transmembrane</keyword>
<dbReference type="PANTHER" id="PTHR33429">
    <property type="entry name" value="OS02G0708000 PROTEIN-RELATED"/>
    <property type="match status" value="1"/>
</dbReference>
<evidence type="ECO:0000256" key="1">
    <source>
        <dbReference type="SAM" id="MobiDB-lite"/>
    </source>
</evidence>
<protein>
    <submittedName>
        <fullName evidence="3">Uncharacterized protein</fullName>
    </submittedName>
</protein>
<feature type="region of interest" description="Disordered" evidence="1">
    <location>
        <begin position="88"/>
        <end position="156"/>
    </location>
</feature>
<dbReference type="PANTHER" id="PTHR33429:SF2">
    <property type="entry name" value="OS01G0888850 PROTEIN"/>
    <property type="match status" value="1"/>
</dbReference>
<reference evidence="3 4" key="1">
    <citation type="journal article" date="2020" name="bioRxiv">
        <title>Sequence and annotation of 42 cannabis genomes reveals extensive copy number variation in cannabinoid synthesis and pathogen resistance genes.</title>
        <authorList>
            <person name="Mckernan K.J."/>
            <person name="Helbert Y."/>
            <person name="Kane L.T."/>
            <person name="Ebling H."/>
            <person name="Zhang L."/>
            <person name="Liu B."/>
            <person name="Eaton Z."/>
            <person name="Mclaughlin S."/>
            <person name="Kingan S."/>
            <person name="Baybayan P."/>
            <person name="Concepcion G."/>
            <person name="Jordan M."/>
            <person name="Riva A."/>
            <person name="Barbazuk W."/>
            <person name="Harkins T."/>
        </authorList>
    </citation>
    <scope>NUCLEOTIDE SEQUENCE [LARGE SCALE GENOMIC DNA]</scope>
    <source>
        <strain evidence="4">cv. Jamaican Lion 4</strain>
        <tissue evidence="3">Leaf</tissue>
    </source>
</reference>
<feature type="transmembrane region" description="Helical" evidence="2">
    <location>
        <begin position="35"/>
        <end position="55"/>
    </location>
</feature>
<dbReference type="AlphaFoldDB" id="A0A7J6HL65"/>
<evidence type="ECO:0000313" key="4">
    <source>
        <dbReference type="Proteomes" id="UP000583929"/>
    </source>
</evidence>
<dbReference type="EMBL" id="JAATIQ010000039">
    <property type="protein sequence ID" value="KAF4395731.1"/>
    <property type="molecule type" value="Genomic_DNA"/>
</dbReference>
<keyword evidence="2" id="KW-1133">Transmembrane helix</keyword>
<name>A0A7J6HL65_CANSA</name>
<organism evidence="3 4">
    <name type="scientific">Cannabis sativa</name>
    <name type="common">Hemp</name>
    <name type="synonym">Marijuana</name>
    <dbReference type="NCBI Taxonomy" id="3483"/>
    <lineage>
        <taxon>Eukaryota</taxon>
        <taxon>Viridiplantae</taxon>
        <taxon>Streptophyta</taxon>
        <taxon>Embryophyta</taxon>
        <taxon>Tracheophyta</taxon>
        <taxon>Spermatophyta</taxon>
        <taxon>Magnoliopsida</taxon>
        <taxon>eudicotyledons</taxon>
        <taxon>Gunneridae</taxon>
        <taxon>Pentapetalae</taxon>
        <taxon>rosids</taxon>
        <taxon>fabids</taxon>
        <taxon>Rosales</taxon>
        <taxon>Cannabaceae</taxon>
        <taxon>Cannabis</taxon>
    </lineage>
</organism>
<accession>A0A7J6HL65</accession>
<evidence type="ECO:0000256" key="2">
    <source>
        <dbReference type="SAM" id="Phobius"/>
    </source>
</evidence>
<keyword evidence="2" id="KW-0472">Membrane</keyword>
<proteinExistence type="predicted"/>
<gene>
    <name evidence="3" type="ORF">G4B88_013505</name>
</gene>
<keyword evidence="4" id="KW-1185">Reference proteome</keyword>
<sequence>MSTITAPIIDQQPQQPPPMAVVQQAYTAHSGHGSVGPVIAVLAVITVLGFVAGMIGRLCSGRRVMGHGQYFDFEGWVERKCSSCLDGTVGPPHRPQPPPSNASGVEVPVTSRSVETPAEIKEEVAEEPTQYPQQNSHARGGRRSSAGTNQKNKGNDVVPSMEQIFMAESAECVWTECFGGLKFKSKWCMWVSEFGFVNGADIVTWILDPPFLQHLNTSFLMEFITNEEEKGVSNNWKVLTVINIDDDAKIVMEESELQLFECHVSWFARVCNVAAKELARVYLIMFVLDFLMFGR</sequence>
<evidence type="ECO:0000313" key="3">
    <source>
        <dbReference type="EMBL" id="KAF4395731.1"/>
    </source>
</evidence>
<dbReference type="Proteomes" id="UP000583929">
    <property type="component" value="Unassembled WGS sequence"/>
</dbReference>